<dbReference type="RefSeq" id="WP_273616408.1">
    <property type="nucleotide sequence ID" value="NZ_CP117417.1"/>
</dbReference>
<reference evidence="2 3" key="1">
    <citation type="submission" date="2023-02" db="EMBL/GenBank/DDBJ databases">
        <title>Genome sequence of Novosphingobium humi KACC 19094.</title>
        <authorList>
            <person name="Kim S."/>
            <person name="Heo J."/>
            <person name="Kwon S.-W."/>
        </authorList>
    </citation>
    <scope>NUCLEOTIDE SEQUENCE [LARGE SCALE GENOMIC DNA]</scope>
    <source>
        <strain evidence="2 3">KACC 19094</strain>
    </source>
</reference>
<dbReference type="EMBL" id="CP117417">
    <property type="protein sequence ID" value="WCT75944.1"/>
    <property type="molecule type" value="Genomic_DNA"/>
</dbReference>
<dbReference type="Proteomes" id="UP001218231">
    <property type="component" value="Chromosome"/>
</dbReference>
<sequence>MTMTLMIATLAAAALGPGIANPLDPAAEPTHVAVFYADLDLGSAAGQTALHRRIARAADEACVNAGDGFDFPRAMHEQHVCRARAALGTETVLAARGLPMLH</sequence>
<evidence type="ECO:0000313" key="2">
    <source>
        <dbReference type="EMBL" id="WCT75944.1"/>
    </source>
</evidence>
<evidence type="ECO:0000256" key="1">
    <source>
        <dbReference type="SAM" id="SignalP"/>
    </source>
</evidence>
<organism evidence="2 3">
    <name type="scientific">Novosphingobium humi</name>
    <dbReference type="NCBI Taxonomy" id="2282397"/>
    <lineage>
        <taxon>Bacteria</taxon>
        <taxon>Pseudomonadati</taxon>
        <taxon>Pseudomonadota</taxon>
        <taxon>Alphaproteobacteria</taxon>
        <taxon>Sphingomonadales</taxon>
        <taxon>Sphingomonadaceae</taxon>
        <taxon>Novosphingobium</taxon>
    </lineage>
</organism>
<feature type="signal peptide" evidence="1">
    <location>
        <begin position="1"/>
        <end position="22"/>
    </location>
</feature>
<keyword evidence="1" id="KW-0732">Signal</keyword>
<dbReference type="InterPro" id="IPR030972">
    <property type="entry name" value="UrcA_uranyl"/>
</dbReference>
<gene>
    <name evidence="2" type="ORF">PQ457_08180</name>
</gene>
<proteinExistence type="predicted"/>
<accession>A0ABY7TUZ6</accession>
<protein>
    <submittedName>
        <fullName evidence="2">UrcA family protein</fullName>
    </submittedName>
</protein>
<evidence type="ECO:0000313" key="3">
    <source>
        <dbReference type="Proteomes" id="UP001218231"/>
    </source>
</evidence>
<name>A0ABY7TUZ6_9SPHN</name>
<keyword evidence="3" id="KW-1185">Reference proteome</keyword>
<feature type="chain" id="PRO_5046251227" evidence="1">
    <location>
        <begin position="23"/>
        <end position="102"/>
    </location>
</feature>
<dbReference type="NCBIfam" id="TIGR04433">
    <property type="entry name" value="UrcA_uranyl"/>
    <property type="match status" value="1"/>
</dbReference>